<proteinExistence type="predicted"/>
<reference evidence="1 2" key="1">
    <citation type="journal article" date="2020" name="ISME J.">
        <title>Comparative genomics reveals insights into cyanobacterial evolution and habitat adaptation.</title>
        <authorList>
            <person name="Chen M.Y."/>
            <person name="Teng W.K."/>
            <person name="Zhao L."/>
            <person name="Hu C.X."/>
            <person name="Zhou Y.K."/>
            <person name="Han B.P."/>
            <person name="Song L.R."/>
            <person name="Shu W.S."/>
        </authorList>
    </citation>
    <scope>NUCLEOTIDE SEQUENCE [LARGE SCALE GENOMIC DNA]</scope>
    <source>
        <strain evidence="1 2">FACHB-838</strain>
    </source>
</reference>
<keyword evidence="2" id="KW-1185">Reference proteome</keyword>
<dbReference type="RefSeq" id="WP_190946038.1">
    <property type="nucleotide sequence ID" value="NZ_JACJSI010000244.1"/>
</dbReference>
<evidence type="ECO:0000313" key="2">
    <source>
        <dbReference type="Proteomes" id="UP000623440"/>
    </source>
</evidence>
<evidence type="ECO:0000313" key="1">
    <source>
        <dbReference type="EMBL" id="MBD2535183.1"/>
    </source>
</evidence>
<gene>
    <name evidence="1" type="ORF">H6G97_39550</name>
</gene>
<dbReference type="EMBL" id="JACJSI010000244">
    <property type="protein sequence ID" value="MBD2535183.1"/>
    <property type="molecule type" value="Genomic_DNA"/>
</dbReference>
<accession>A0ABR8E3J4</accession>
<organism evidence="1 2">
    <name type="scientific">Nostoc flagelliforme FACHB-838</name>
    <dbReference type="NCBI Taxonomy" id="2692904"/>
    <lineage>
        <taxon>Bacteria</taxon>
        <taxon>Bacillati</taxon>
        <taxon>Cyanobacteriota</taxon>
        <taxon>Cyanophyceae</taxon>
        <taxon>Nostocales</taxon>
        <taxon>Nostocaceae</taxon>
        <taxon>Nostoc</taxon>
    </lineage>
</organism>
<protein>
    <submittedName>
        <fullName evidence="1">Uncharacterized protein</fullName>
    </submittedName>
</protein>
<dbReference type="Proteomes" id="UP000623440">
    <property type="component" value="Unassembled WGS sequence"/>
</dbReference>
<comment type="caution">
    <text evidence="1">The sequence shown here is derived from an EMBL/GenBank/DDBJ whole genome shotgun (WGS) entry which is preliminary data.</text>
</comment>
<name>A0ABR8E3J4_9NOSO</name>
<sequence>MELTEEELIDDDECGDVYEPQYESKLGNKFIEYDIYPGDVKESKRTLYSHIPTCMKHKTLKEFEKSKQIADEMRDRKDPTIGFERMRELGWM</sequence>